<name>A0ABQ3ZLG8_9ACTN</name>
<dbReference type="RefSeq" id="WP_203836575.1">
    <property type="nucleotide sequence ID" value="NZ_BAAATV010000005.1"/>
</dbReference>
<accession>A0ABQ3ZLG8</accession>
<reference evidence="2 3" key="1">
    <citation type="submission" date="2021-01" db="EMBL/GenBank/DDBJ databases">
        <title>Whole genome shotgun sequence of Actinoplanes humidus NBRC 14915.</title>
        <authorList>
            <person name="Komaki H."/>
            <person name="Tamura T."/>
        </authorList>
    </citation>
    <scope>NUCLEOTIDE SEQUENCE [LARGE SCALE GENOMIC DNA]</scope>
    <source>
        <strain evidence="2 3">NBRC 14915</strain>
    </source>
</reference>
<comment type="caution">
    <text evidence="2">The sequence shown here is derived from an EMBL/GenBank/DDBJ whole genome shotgun (WGS) entry which is preliminary data.</text>
</comment>
<proteinExistence type="predicted"/>
<protein>
    <submittedName>
        <fullName evidence="2">Uncharacterized protein</fullName>
    </submittedName>
</protein>
<dbReference type="EMBL" id="BOMN01000028">
    <property type="protein sequence ID" value="GIE19343.1"/>
    <property type="molecule type" value="Genomic_DNA"/>
</dbReference>
<keyword evidence="1" id="KW-1133">Transmembrane helix</keyword>
<dbReference type="Proteomes" id="UP000603200">
    <property type="component" value="Unassembled WGS sequence"/>
</dbReference>
<gene>
    <name evidence="2" type="ORF">Ahu01nite_024450</name>
</gene>
<feature type="transmembrane region" description="Helical" evidence="1">
    <location>
        <begin position="20"/>
        <end position="40"/>
    </location>
</feature>
<evidence type="ECO:0000313" key="3">
    <source>
        <dbReference type="Proteomes" id="UP000603200"/>
    </source>
</evidence>
<feature type="transmembrane region" description="Helical" evidence="1">
    <location>
        <begin position="46"/>
        <end position="69"/>
    </location>
</feature>
<keyword evidence="1" id="KW-0472">Membrane</keyword>
<evidence type="ECO:0000256" key="1">
    <source>
        <dbReference type="SAM" id="Phobius"/>
    </source>
</evidence>
<organism evidence="2 3">
    <name type="scientific">Winogradskya humida</name>
    <dbReference type="NCBI Taxonomy" id="113566"/>
    <lineage>
        <taxon>Bacteria</taxon>
        <taxon>Bacillati</taxon>
        <taxon>Actinomycetota</taxon>
        <taxon>Actinomycetes</taxon>
        <taxon>Micromonosporales</taxon>
        <taxon>Micromonosporaceae</taxon>
        <taxon>Winogradskya</taxon>
    </lineage>
</organism>
<evidence type="ECO:0000313" key="2">
    <source>
        <dbReference type="EMBL" id="GIE19343.1"/>
    </source>
</evidence>
<sequence length="93" mass="9742">MQTRHRHRRRLALTALADRIWRLPLGLAAATFAICGPAHALGHTDFVYYAVLIGLALSGFALPFGLIGLRHQPAAGAGGGEPVHADPPGGSAR</sequence>
<keyword evidence="3" id="KW-1185">Reference proteome</keyword>
<keyword evidence="1" id="KW-0812">Transmembrane</keyword>